<dbReference type="PANTHER" id="PTHR43792:SF1">
    <property type="entry name" value="N-ACETYLTRANSFERASE DOMAIN-CONTAINING PROTEIN"/>
    <property type="match status" value="1"/>
</dbReference>
<dbReference type="InterPro" id="IPR051531">
    <property type="entry name" value="N-acetyltransferase"/>
</dbReference>
<dbReference type="Pfam" id="PF13302">
    <property type="entry name" value="Acetyltransf_3"/>
    <property type="match status" value="1"/>
</dbReference>
<dbReference type="EMBL" id="FZNR01000004">
    <property type="protein sequence ID" value="SNR67876.1"/>
    <property type="molecule type" value="Genomic_DNA"/>
</dbReference>
<dbReference type="SUPFAM" id="SSF55729">
    <property type="entry name" value="Acyl-CoA N-acyltransferases (Nat)"/>
    <property type="match status" value="1"/>
</dbReference>
<dbReference type="InterPro" id="IPR016181">
    <property type="entry name" value="Acyl_CoA_acyltransferase"/>
</dbReference>
<evidence type="ECO:0000313" key="3">
    <source>
        <dbReference type="EMBL" id="SNR67876.1"/>
    </source>
</evidence>
<evidence type="ECO:0000259" key="2">
    <source>
        <dbReference type="PROSITE" id="PS51186"/>
    </source>
</evidence>
<dbReference type="PANTHER" id="PTHR43792">
    <property type="entry name" value="GNAT FAMILY, PUTATIVE (AFU_ORTHOLOGUE AFUA_3G00765)-RELATED-RELATED"/>
    <property type="match status" value="1"/>
</dbReference>
<evidence type="ECO:0000313" key="4">
    <source>
        <dbReference type="Proteomes" id="UP000198415"/>
    </source>
</evidence>
<dbReference type="AlphaFoldDB" id="A0A238Y9C0"/>
<dbReference type="PROSITE" id="PS51186">
    <property type="entry name" value="GNAT"/>
    <property type="match status" value="1"/>
</dbReference>
<dbReference type="Proteomes" id="UP000198415">
    <property type="component" value="Unassembled WGS sequence"/>
</dbReference>
<keyword evidence="3" id="KW-0808">Transferase</keyword>
<evidence type="ECO:0000256" key="1">
    <source>
        <dbReference type="SAM" id="MobiDB-lite"/>
    </source>
</evidence>
<organism evidence="3 4">
    <name type="scientific">Actinoplanes regularis</name>
    <dbReference type="NCBI Taxonomy" id="52697"/>
    <lineage>
        <taxon>Bacteria</taxon>
        <taxon>Bacillati</taxon>
        <taxon>Actinomycetota</taxon>
        <taxon>Actinomycetes</taxon>
        <taxon>Micromonosporales</taxon>
        <taxon>Micromonosporaceae</taxon>
        <taxon>Actinoplanes</taxon>
    </lineage>
</organism>
<dbReference type="InterPro" id="IPR000182">
    <property type="entry name" value="GNAT_dom"/>
</dbReference>
<sequence>MTYGHAALTNDRPPANLNHPREAKRRESEHSPTSTYDGTMFQPTYPIRTARLTLRPVTLDDLEDVYAYQRRPDVVRWMLGAGPRTREQSKASVIAMTGEDALREEGDCLTLAVTVDAGVIGTVELVWRSRSDRTAEIGYVFNPEHGGRGLATEAATALLDWGFNEFGLHRIYARCHGRNDASARLMARLGMRQEARHIESYLFNGEWADQLVFAVLAREWRSRTLSS</sequence>
<feature type="region of interest" description="Disordered" evidence="1">
    <location>
        <begin position="1"/>
        <end position="41"/>
    </location>
</feature>
<dbReference type="Gene3D" id="3.40.630.30">
    <property type="match status" value="1"/>
</dbReference>
<name>A0A238Y9C0_9ACTN</name>
<feature type="domain" description="N-acetyltransferase" evidence="2">
    <location>
        <begin position="52"/>
        <end position="212"/>
    </location>
</feature>
<feature type="compositionally biased region" description="Basic and acidic residues" evidence="1">
    <location>
        <begin position="19"/>
        <end position="30"/>
    </location>
</feature>
<dbReference type="RefSeq" id="WP_239138291.1">
    <property type="nucleotide sequence ID" value="NZ_BOMU01000037.1"/>
</dbReference>
<accession>A0A238Y9C0</accession>
<reference evidence="3 4" key="1">
    <citation type="submission" date="2017-06" db="EMBL/GenBank/DDBJ databases">
        <authorList>
            <person name="Kim H.J."/>
            <person name="Triplett B.A."/>
        </authorList>
    </citation>
    <scope>NUCLEOTIDE SEQUENCE [LARGE SCALE GENOMIC DNA]</scope>
    <source>
        <strain evidence="3 4">DSM 43151</strain>
    </source>
</reference>
<gene>
    <name evidence="3" type="ORF">SAMN06264365_104387</name>
</gene>
<proteinExistence type="predicted"/>
<dbReference type="GO" id="GO:0016747">
    <property type="term" value="F:acyltransferase activity, transferring groups other than amino-acyl groups"/>
    <property type="evidence" value="ECO:0007669"/>
    <property type="project" value="InterPro"/>
</dbReference>
<keyword evidence="4" id="KW-1185">Reference proteome</keyword>
<dbReference type="CDD" id="cd04301">
    <property type="entry name" value="NAT_SF"/>
    <property type="match status" value="1"/>
</dbReference>
<protein>
    <submittedName>
        <fullName evidence="3">Protein N-acetyltransferase, RimJ/RimL family</fullName>
    </submittedName>
</protein>